<dbReference type="GO" id="GO:0005506">
    <property type="term" value="F:iron ion binding"/>
    <property type="evidence" value="ECO:0007669"/>
    <property type="project" value="InterPro"/>
</dbReference>
<evidence type="ECO:0000313" key="2">
    <source>
        <dbReference type="EMBL" id="QEG01653.1"/>
    </source>
</evidence>
<evidence type="ECO:0000256" key="1">
    <source>
        <dbReference type="SAM" id="SignalP"/>
    </source>
</evidence>
<keyword evidence="1" id="KW-0732">Signal</keyword>
<name>A0A5B9MJV3_9BACT</name>
<dbReference type="GO" id="GO:0022900">
    <property type="term" value="P:electron transport chain"/>
    <property type="evidence" value="ECO:0007669"/>
    <property type="project" value="InterPro"/>
</dbReference>
<evidence type="ECO:0008006" key="4">
    <source>
        <dbReference type="Google" id="ProtNLM"/>
    </source>
</evidence>
<dbReference type="AlphaFoldDB" id="A0A5B9MJV3"/>
<feature type="chain" id="PRO_5023071085" description="Secreted protein" evidence="1">
    <location>
        <begin position="28"/>
        <end position="169"/>
    </location>
</feature>
<dbReference type="SUPFAM" id="SSF47175">
    <property type="entry name" value="Cytochromes"/>
    <property type="match status" value="1"/>
</dbReference>
<dbReference type="EMBL" id="CP036264">
    <property type="protein sequence ID" value="QEG01653.1"/>
    <property type="molecule type" value="Genomic_DNA"/>
</dbReference>
<dbReference type="Proteomes" id="UP000321353">
    <property type="component" value="Chromosome"/>
</dbReference>
<gene>
    <name evidence="2" type="ORF">Mal15_57310</name>
</gene>
<dbReference type="InterPro" id="IPR010980">
    <property type="entry name" value="Cyt_c/b562"/>
</dbReference>
<dbReference type="GO" id="GO:0009055">
    <property type="term" value="F:electron transfer activity"/>
    <property type="evidence" value="ECO:0007669"/>
    <property type="project" value="InterPro"/>
</dbReference>
<organism evidence="2 3">
    <name type="scientific">Stieleria maiorica</name>
    <dbReference type="NCBI Taxonomy" id="2795974"/>
    <lineage>
        <taxon>Bacteria</taxon>
        <taxon>Pseudomonadati</taxon>
        <taxon>Planctomycetota</taxon>
        <taxon>Planctomycetia</taxon>
        <taxon>Pirellulales</taxon>
        <taxon>Pirellulaceae</taxon>
        <taxon>Stieleria</taxon>
    </lineage>
</organism>
<feature type="signal peptide" evidence="1">
    <location>
        <begin position="1"/>
        <end position="27"/>
    </location>
</feature>
<dbReference type="GO" id="GO:0020037">
    <property type="term" value="F:heme binding"/>
    <property type="evidence" value="ECO:0007669"/>
    <property type="project" value="InterPro"/>
</dbReference>
<dbReference type="KEGG" id="smam:Mal15_57310"/>
<protein>
    <recommendedName>
        <fullName evidence="4">Secreted protein</fullName>
    </recommendedName>
</protein>
<evidence type="ECO:0000313" key="3">
    <source>
        <dbReference type="Proteomes" id="UP000321353"/>
    </source>
</evidence>
<proteinExistence type="predicted"/>
<sequence precursor="true">MRRTNLLSLTLIAAVLIPSLAASPAAAQDPIGGERVAPDNVAPLMRRKLDRAKNILEGLTLEQFDKIASNARSLRLLSMEAGWNVVQTEEYRKQSDEFRRACNSVEKAADGKDVHRAALAYVSLTVRCVECHSYMRENKIKLAGLEIQDRRTDASKLHSAEPFSPAALP</sequence>
<reference evidence="2 3" key="1">
    <citation type="submission" date="2019-02" db="EMBL/GenBank/DDBJ databases">
        <title>Planctomycetal bacteria perform biofilm scaping via a novel small molecule.</title>
        <authorList>
            <person name="Jeske O."/>
            <person name="Boedeker C."/>
            <person name="Wiegand S."/>
            <person name="Breitling P."/>
            <person name="Kallscheuer N."/>
            <person name="Jogler M."/>
            <person name="Rohde M."/>
            <person name="Petersen J."/>
            <person name="Medema M.H."/>
            <person name="Surup F."/>
            <person name="Jogler C."/>
        </authorList>
    </citation>
    <scope>NUCLEOTIDE SEQUENCE [LARGE SCALE GENOMIC DNA]</scope>
    <source>
        <strain evidence="2 3">Mal15</strain>
    </source>
</reference>
<accession>A0A5B9MJV3</accession>
<keyword evidence="3" id="KW-1185">Reference proteome</keyword>